<evidence type="ECO:0000313" key="1">
    <source>
        <dbReference type="EMBL" id="TSE34338.1"/>
    </source>
</evidence>
<dbReference type="EMBL" id="VJON01000020">
    <property type="protein sequence ID" value="TSE34338.1"/>
    <property type="molecule type" value="Genomic_DNA"/>
</dbReference>
<dbReference type="AlphaFoldDB" id="A0A554XER4"/>
<sequence>MDGVVDEVPLPAVVERAVAWHATVNDAELALALHHAFHQRSDALSPTLRERLQRAQDIRAVDYPVFRPSVRRGRMRACCGPHVR</sequence>
<comment type="caution">
    <text evidence="1">The sequence shown here is derived from an EMBL/GenBank/DDBJ whole genome shotgun (WGS) entry which is preliminary data.</text>
</comment>
<gene>
    <name evidence="1" type="ORF">Tchar_01431</name>
</gene>
<accession>A0A554XER4</accession>
<reference evidence="1 2" key="1">
    <citation type="submission" date="2019-07" db="EMBL/GenBank/DDBJ databases">
        <title>Tepidimonas charontis SPSP-6 draft genome.</title>
        <authorList>
            <person name="Da Costa M.S."/>
            <person name="Froufe H.J.C."/>
            <person name="Egas C."/>
            <person name="Albuquerque L."/>
        </authorList>
    </citation>
    <scope>NUCLEOTIDE SEQUENCE [LARGE SCALE GENOMIC DNA]</scope>
    <source>
        <strain evidence="1 2">SPSP-6</strain>
    </source>
</reference>
<proteinExistence type="predicted"/>
<name>A0A554XER4_9BURK</name>
<evidence type="ECO:0000313" key="2">
    <source>
        <dbReference type="Proteomes" id="UP000318294"/>
    </source>
</evidence>
<dbReference type="RefSeq" id="WP_144328373.1">
    <property type="nucleotide sequence ID" value="NZ_VJON01000020.1"/>
</dbReference>
<dbReference type="Proteomes" id="UP000318294">
    <property type="component" value="Unassembled WGS sequence"/>
</dbReference>
<organism evidence="1 2">
    <name type="scientific">Tepidimonas charontis</name>
    <dbReference type="NCBI Taxonomy" id="2267262"/>
    <lineage>
        <taxon>Bacteria</taxon>
        <taxon>Pseudomonadati</taxon>
        <taxon>Pseudomonadota</taxon>
        <taxon>Betaproteobacteria</taxon>
        <taxon>Burkholderiales</taxon>
        <taxon>Tepidimonas</taxon>
    </lineage>
</organism>
<keyword evidence="2" id="KW-1185">Reference proteome</keyword>
<protein>
    <submittedName>
        <fullName evidence="1">Uncharacterized protein</fullName>
    </submittedName>
</protein>